<dbReference type="Pfam" id="PF01803">
    <property type="entry name" value="LIM_bind"/>
    <property type="match status" value="1"/>
</dbReference>
<reference evidence="3 4" key="1">
    <citation type="journal article" date="2008" name="Science">
        <title>The Physcomitrella genome reveals evolutionary insights into the conquest of land by plants.</title>
        <authorList>
            <person name="Rensing S."/>
            <person name="Lang D."/>
            <person name="Zimmer A."/>
            <person name="Terry A."/>
            <person name="Salamov A."/>
            <person name="Shapiro H."/>
            <person name="Nishiyama T."/>
            <person name="Perroud P.-F."/>
            <person name="Lindquist E."/>
            <person name="Kamisugi Y."/>
            <person name="Tanahashi T."/>
            <person name="Sakakibara K."/>
            <person name="Fujita T."/>
            <person name="Oishi K."/>
            <person name="Shin-I T."/>
            <person name="Kuroki Y."/>
            <person name="Toyoda A."/>
            <person name="Suzuki Y."/>
            <person name="Hashimoto A."/>
            <person name="Yamaguchi K."/>
            <person name="Sugano A."/>
            <person name="Kohara Y."/>
            <person name="Fujiyama A."/>
            <person name="Anterola A."/>
            <person name="Aoki S."/>
            <person name="Ashton N."/>
            <person name="Barbazuk W.B."/>
            <person name="Barker E."/>
            <person name="Bennetzen J."/>
            <person name="Bezanilla M."/>
            <person name="Blankenship R."/>
            <person name="Cho S.H."/>
            <person name="Dutcher S."/>
            <person name="Estelle M."/>
            <person name="Fawcett J.A."/>
            <person name="Gundlach H."/>
            <person name="Hanada K."/>
            <person name="Heyl A."/>
            <person name="Hicks K.A."/>
            <person name="Hugh J."/>
            <person name="Lohr M."/>
            <person name="Mayer K."/>
            <person name="Melkozernov A."/>
            <person name="Murata T."/>
            <person name="Nelson D."/>
            <person name="Pils B."/>
            <person name="Prigge M."/>
            <person name="Reiss B."/>
            <person name="Renner T."/>
            <person name="Rombauts S."/>
            <person name="Rushton P."/>
            <person name="Sanderfoot A."/>
            <person name="Schween G."/>
            <person name="Shiu S.-H."/>
            <person name="Stueber K."/>
            <person name="Theodoulou F.L."/>
            <person name="Tu H."/>
            <person name="Van de Peer Y."/>
            <person name="Verrier P.J."/>
            <person name="Waters E."/>
            <person name="Wood A."/>
            <person name="Yang L."/>
            <person name="Cove D."/>
            <person name="Cuming A."/>
            <person name="Hasebe M."/>
            <person name="Lucas S."/>
            <person name="Mishler D.B."/>
            <person name="Reski R."/>
            <person name="Grigoriev I."/>
            <person name="Quatrano R.S."/>
            <person name="Boore J.L."/>
        </authorList>
    </citation>
    <scope>NUCLEOTIDE SEQUENCE [LARGE SCALE GENOMIC DNA]</scope>
    <source>
        <strain evidence="3 4">cv. Gransden 2004</strain>
    </source>
</reference>
<dbReference type="OrthoDB" id="1751011at2759"/>
<evidence type="ECO:0000313" key="4">
    <source>
        <dbReference type="Proteomes" id="UP000006727"/>
    </source>
</evidence>
<dbReference type="Proteomes" id="UP000006727">
    <property type="component" value="Chromosome 16"/>
</dbReference>
<evidence type="ECO:0000313" key="3">
    <source>
        <dbReference type="EnsemblPlants" id="Pp3c16_1720V3.2"/>
    </source>
</evidence>
<gene>
    <name evidence="3" type="primary">LOC112293130</name>
</gene>
<accession>A0A7I4B2X7</accession>
<protein>
    <submittedName>
        <fullName evidence="3">Uncharacterized protein</fullName>
    </submittedName>
</protein>
<dbReference type="InParanoid" id="A0A7I4B2X7"/>
<feature type="compositionally biased region" description="Low complexity" evidence="2">
    <location>
        <begin position="270"/>
        <end position="283"/>
    </location>
</feature>
<name>A0A7I4B2X7_PHYPA</name>
<feature type="compositionally biased region" description="Polar residues" evidence="2">
    <location>
        <begin position="224"/>
        <end position="241"/>
    </location>
</feature>
<keyword evidence="1" id="KW-0175">Coiled coil</keyword>
<dbReference type="InterPro" id="IPR029005">
    <property type="entry name" value="LIM-bd/SEUSS"/>
</dbReference>
<sequence length="492" mass="51101">MPNVNELGYTKRYVRCLQISEVVNSMKDLIDYSRDNSFGPIASLHKFPRRSDGSSRSMLRNAQLRLLQEQQQRQEQVQQRQQELQQQQQLRQTDQQQQQQQQRQAASQQQEDLDLQSLLAETNTTALSSLQQQFEEANQLESRAGDGLEELISAPAETDSLSAFFPSNSLAALQTSLHDTLQSAANGGSVQNMVQSPLGSSSLHAQQQQQQVSGGRGGAGAVTLQASPTNSLSSFQNSFPSLSGGGASSYSRGEASSQQKVGGGGGGGALQQQQKAQGSHHGGPSNVVHNLLQEMMLNQQLSNNGNCMNQQGGGHVGVGGGVGSLGNGLNGNLTGSLAGSLGLNGVGQGRMLGLGGGMNSVHSIGGLVNNNHVGVTHSSSSIDSLVGNSASSVGIGGVGSNVALSALGNHNLRGMGGVVGGNGLNGLSGLMGNMSAHNARLNLAAAVAQQQQQQQQQNQLQEVGHQSMHHDVGGNNMLGGLGMTGSFGGLFN</sequence>
<keyword evidence="4" id="KW-1185">Reference proteome</keyword>
<reference evidence="3" key="3">
    <citation type="submission" date="2020-12" db="UniProtKB">
        <authorList>
            <consortium name="EnsemblPlants"/>
        </authorList>
    </citation>
    <scope>IDENTIFICATION</scope>
</reference>
<dbReference type="Gramene" id="Pp3c16_1720V3.2">
    <property type="protein sequence ID" value="Pp3c16_1720V3.2"/>
    <property type="gene ID" value="Pp3c16_1720"/>
</dbReference>
<proteinExistence type="predicted"/>
<feature type="coiled-coil region" evidence="1">
    <location>
        <begin position="59"/>
        <end position="104"/>
    </location>
</feature>
<dbReference type="PANTHER" id="PTHR10378">
    <property type="entry name" value="LIM DOMAIN-BINDING PROTEIN"/>
    <property type="match status" value="1"/>
</dbReference>
<organism evidence="3 4">
    <name type="scientific">Physcomitrium patens</name>
    <name type="common">Spreading-leaved earth moss</name>
    <name type="synonym">Physcomitrella patens</name>
    <dbReference type="NCBI Taxonomy" id="3218"/>
    <lineage>
        <taxon>Eukaryota</taxon>
        <taxon>Viridiplantae</taxon>
        <taxon>Streptophyta</taxon>
        <taxon>Embryophyta</taxon>
        <taxon>Bryophyta</taxon>
        <taxon>Bryophytina</taxon>
        <taxon>Bryopsida</taxon>
        <taxon>Funariidae</taxon>
        <taxon>Funariales</taxon>
        <taxon>Funariaceae</taxon>
        <taxon>Physcomitrium</taxon>
    </lineage>
</organism>
<dbReference type="EnsemblPlants" id="Pp3c16_1720V3.2">
    <property type="protein sequence ID" value="Pp3c16_1720V3.2"/>
    <property type="gene ID" value="Pp3c16_1720"/>
</dbReference>
<feature type="region of interest" description="Disordered" evidence="2">
    <location>
        <begin position="190"/>
        <end position="287"/>
    </location>
</feature>
<dbReference type="AlphaFoldDB" id="A0A7I4B2X7"/>
<reference evidence="3 4" key="2">
    <citation type="journal article" date="2018" name="Plant J.">
        <title>The Physcomitrella patens chromosome-scale assembly reveals moss genome structure and evolution.</title>
        <authorList>
            <person name="Lang D."/>
            <person name="Ullrich K.K."/>
            <person name="Murat F."/>
            <person name="Fuchs J."/>
            <person name="Jenkins J."/>
            <person name="Haas F.B."/>
            <person name="Piednoel M."/>
            <person name="Gundlach H."/>
            <person name="Van Bel M."/>
            <person name="Meyberg R."/>
            <person name="Vives C."/>
            <person name="Morata J."/>
            <person name="Symeonidi A."/>
            <person name="Hiss M."/>
            <person name="Muchero W."/>
            <person name="Kamisugi Y."/>
            <person name="Saleh O."/>
            <person name="Blanc G."/>
            <person name="Decker E.L."/>
            <person name="van Gessel N."/>
            <person name="Grimwood J."/>
            <person name="Hayes R.D."/>
            <person name="Graham S.W."/>
            <person name="Gunter L.E."/>
            <person name="McDaniel S.F."/>
            <person name="Hoernstein S.N.W."/>
            <person name="Larsson A."/>
            <person name="Li F.W."/>
            <person name="Perroud P.F."/>
            <person name="Phillips J."/>
            <person name="Ranjan P."/>
            <person name="Rokshar D.S."/>
            <person name="Rothfels C.J."/>
            <person name="Schneider L."/>
            <person name="Shu S."/>
            <person name="Stevenson D.W."/>
            <person name="Thummler F."/>
            <person name="Tillich M."/>
            <person name="Villarreal Aguilar J.C."/>
            <person name="Widiez T."/>
            <person name="Wong G.K."/>
            <person name="Wymore A."/>
            <person name="Zhang Y."/>
            <person name="Zimmer A.D."/>
            <person name="Quatrano R.S."/>
            <person name="Mayer K.F.X."/>
            <person name="Goodstein D."/>
            <person name="Casacuberta J.M."/>
            <person name="Vandepoele K."/>
            <person name="Reski R."/>
            <person name="Cuming A.C."/>
            <person name="Tuskan G.A."/>
            <person name="Maumus F."/>
            <person name="Salse J."/>
            <person name="Schmutz J."/>
            <person name="Rensing S.A."/>
        </authorList>
    </citation>
    <scope>NUCLEOTIDE SEQUENCE [LARGE SCALE GENOMIC DNA]</scope>
    <source>
        <strain evidence="3 4">cv. Gransden 2004</strain>
    </source>
</reference>
<evidence type="ECO:0000256" key="2">
    <source>
        <dbReference type="SAM" id="MobiDB-lite"/>
    </source>
</evidence>
<feature type="compositionally biased region" description="Low complexity" evidence="2">
    <location>
        <begin position="199"/>
        <end position="213"/>
    </location>
</feature>
<evidence type="ECO:0000256" key="1">
    <source>
        <dbReference type="SAM" id="Coils"/>
    </source>
</evidence>
<dbReference type="EMBL" id="ABEU02000016">
    <property type="status" value="NOT_ANNOTATED_CDS"/>
    <property type="molecule type" value="Genomic_DNA"/>
</dbReference>